<accession>A0A151GLU7</accession>
<dbReference type="RefSeq" id="XP_040657363.1">
    <property type="nucleotide sequence ID" value="XM_040802330.1"/>
</dbReference>
<organism evidence="1 2">
    <name type="scientific">Drechmeria coniospora</name>
    <name type="common">Nematophagous fungus</name>
    <name type="synonym">Meria coniospora</name>
    <dbReference type="NCBI Taxonomy" id="98403"/>
    <lineage>
        <taxon>Eukaryota</taxon>
        <taxon>Fungi</taxon>
        <taxon>Dikarya</taxon>
        <taxon>Ascomycota</taxon>
        <taxon>Pezizomycotina</taxon>
        <taxon>Sordariomycetes</taxon>
        <taxon>Hypocreomycetidae</taxon>
        <taxon>Hypocreales</taxon>
        <taxon>Ophiocordycipitaceae</taxon>
        <taxon>Drechmeria</taxon>
    </lineage>
</organism>
<dbReference type="AlphaFoldDB" id="A0A151GLU7"/>
<comment type="caution">
    <text evidence="1">The sequence shown here is derived from an EMBL/GenBank/DDBJ whole genome shotgun (WGS) entry which is preliminary data.</text>
</comment>
<reference evidence="1 2" key="1">
    <citation type="journal article" date="2016" name="Sci. Rep.">
        <title>Insights into Adaptations to a Near-Obligate Nematode Endoparasitic Lifestyle from the Finished Genome of Drechmeria coniospora.</title>
        <authorList>
            <person name="Zhang L."/>
            <person name="Zhou Z."/>
            <person name="Guo Q."/>
            <person name="Fokkens L."/>
            <person name="Miskei M."/>
            <person name="Pocsi I."/>
            <person name="Zhang W."/>
            <person name="Chen M."/>
            <person name="Wang L."/>
            <person name="Sun Y."/>
            <person name="Donzelli B.G."/>
            <person name="Gibson D.M."/>
            <person name="Nelson D.R."/>
            <person name="Luo J.G."/>
            <person name="Rep M."/>
            <person name="Liu H."/>
            <person name="Yang S."/>
            <person name="Wang J."/>
            <person name="Krasnoff S.B."/>
            <person name="Xu Y."/>
            <person name="Molnar I."/>
            <person name="Lin M."/>
        </authorList>
    </citation>
    <scope>NUCLEOTIDE SEQUENCE [LARGE SCALE GENOMIC DNA]</scope>
    <source>
        <strain evidence="1 2">ARSEF 6962</strain>
    </source>
</reference>
<dbReference type="GeneID" id="63717667"/>
<gene>
    <name evidence="1" type="ORF">DCS_05024</name>
</gene>
<sequence length="204" mass="22930">MKFTRAVTFAAVASATLLDRRDITTLNDTLTNILSKATVLTTRTSNITGDFEALVASSHALIQSLRDGVVAINSTLPNPVLDEDCSLIDFLPAFQNVWNSLRDSTRAVKLEIESTGACRFVGHCIKEIMSSSMTLQQLIRDRLPRHCKFPTKQKFHELGISSPEGRDIVLCMWDRFKKEIDAFRLGFEKPSCTRFGTARNRLFM</sequence>
<proteinExistence type="predicted"/>
<keyword evidence="2" id="KW-1185">Reference proteome</keyword>
<dbReference type="InParanoid" id="A0A151GLU7"/>
<dbReference type="EMBL" id="LAYC01000002">
    <property type="protein sequence ID" value="KYK58011.1"/>
    <property type="molecule type" value="Genomic_DNA"/>
</dbReference>
<name>A0A151GLU7_DRECN</name>
<evidence type="ECO:0000313" key="1">
    <source>
        <dbReference type="EMBL" id="KYK58011.1"/>
    </source>
</evidence>
<evidence type="ECO:0000313" key="2">
    <source>
        <dbReference type="Proteomes" id="UP000076580"/>
    </source>
</evidence>
<protein>
    <submittedName>
        <fullName evidence="1">Uncharacterized protein</fullName>
    </submittedName>
</protein>
<dbReference type="Proteomes" id="UP000076580">
    <property type="component" value="Chromosome 02"/>
</dbReference>